<sequence>MENIHAHPIEGAIVDVEQGNQDGFIEDNLNFVAKVISSRELSVKTIKAALMGIWVNQREISRSFFLLLVALSATASSVHLCRSFIISSYIFFLPSSNNPSLPYPFTEIRSFSVFPSEIDICPSLAALFSSAMSLSPSSSASDSAPCRLHHSQAATTTDNYYLDDTKKMRRSRALRS</sequence>
<evidence type="ECO:0000313" key="2">
    <source>
        <dbReference type="EMBL" id="MED6210623.1"/>
    </source>
</evidence>
<gene>
    <name evidence="2" type="ORF">PIB30_065896</name>
</gene>
<keyword evidence="1" id="KW-1133">Transmembrane helix</keyword>
<name>A0ABU6YPR5_9FABA</name>
<proteinExistence type="predicted"/>
<feature type="transmembrane region" description="Helical" evidence="1">
    <location>
        <begin position="64"/>
        <end position="92"/>
    </location>
</feature>
<evidence type="ECO:0000256" key="1">
    <source>
        <dbReference type="SAM" id="Phobius"/>
    </source>
</evidence>
<comment type="caution">
    <text evidence="2">The sequence shown here is derived from an EMBL/GenBank/DDBJ whole genome shotgun (WGS) entry which is preliminary data.</text>
</comment>
<evidence type="ECO:0000313" key="3">
    <source>
        <dbReference type="Proteomes" id="UP001341840"/>
    </source>
</evidence>
<organism evidence="2 3">
    <name type="scientific">Stylosanthes scabra</name>
    <dbReference type="NCBI Taxonomy" id="79078"/>
    <lineage>
        <taxon>Eukaryota</taxon>
        <taxon>Viridiplantae</taxon>
        <taxon>Streptophyta</taxon>
        <taxon>Embryophyta</taxon>
        <taxon>Tracheophyta</taxon>
        <taxon>Spermatophyta</taxon>
        <taxon>Magnoliopsida</taxon>
        <taxon>eudicotyledons</taxon>
        <taxon>Gunneridae</taxon>
        <taxon>Pentapetalae</taxon>
        <taxon>rosids</taxon>
        <taxon>fabids</taxon>
        <taxon>Fabales</taxon>
        <taxon>Fabaceae</taxon>
        <taxon>Papilionoideae</taxon>
        <taxon>50 kb inversion clade</taxon>
        <taxon>dalbergioids sensu lato</taxon>
        <taxon>Dalbergieae</taxon>
        <taxon>Pterocarpus clade</taxon>
        <taxon>Stylosanthes</taxon>
    </lineage>
</organism>
<keyword evidence="3" id="KW-1185">Reference proteome</keyword>
<reference evidence="2 3" key="1">
    <citation type="journal article" date="2023" name="Plants (Basel)">
        <title>Bridging the Gap: Combining Genomics and Transcriptomics Approaches to Understand Stylosanthes scabra, an Orphan Legume from the Brazilian Caatinga.</title>
        <authorList>
            <person name="Ferreira-Neto J.R.C."/>
            <person name="da Silva M.D."/>
            <person name="Binneck E."/>
            <person name="de Melo N.F."/>
            <person name="da Silva R.H."/>
            <person name="de Melo A.L.T.M."/>
            <person name="Pandolfi V."/>
            <person name="Bustamante F.O."/>
            <person name="Brasileiro-Vidal A.C."/>
            <person name="Benko-Iseppon A.M."/>
        </authorList>
    </citation>
    <scope>NUCLEOTIDE SEQUENCE [LARGE SCALE GENOMIC DNA]</scope>
    <source>
        <tissue evidence="2">Leaves</tissue>
    </source>
</reference>
<dbReference type="Proteomes" id="UP001341840">
    <property type="component" value="Unassembled WGS sequence"/>
</dbReference>
<keyword evidence="1" id="KW-0812">Transmembrane</keyword>
<accession>A0ABU6YPR5</accession>
<protein>
    <submittedName>
        <fullName evidence="2">Uncharacterized protein</fullName>
    </submittedName>
</protein>
<keyword evidence="1" id="KW-0472">Membrane</keyword>
<dbReference type="EMBL" id="JASCZI010242319">
    <property type="protein sequence ID" value="MED6210623.1"/>
    <property type="molecule type" value="Genomic_DNA"/>
</dbReference>